<organism evidence="7">
    <name type="scientific">Oryza barthii</name>
    <dbReference type="NCBI Taxonomy" id="65489"/>
    <lineage>
        <taxon>Eukaryota</taxon>
        <taxon>Viridiplantae</taxon>
        <taxon>Streptophyta</taxon>
        <taxon>Embryophyta</taxon>
        <taxon>Tracheophyta</taxon>
        <taxon>Spermatophyta</taxon>
        <taxon>Magnoliopsida</taxon>
        <taxon>Liliopsida</taxon>
        <taxon>Poales</taxon>
        <taxon>Poaceae</taxon>
        <taxon>BOP clade</taxon>
        <taxon>Oryzoideae</taxon>
        <taxon>Oryzeae</taxon>
        <taxon>Oryzinae</taxon>
        <taxon>Oryza</taxon>
    </lineage>
</organism>
<dbReference type="InterPro" id="IPR029044">
    <property type="entry name" value="Nucleotide-diphossugar_trans"/>
</dbReference>
<accession>A0A0D3EM22</accession>
<dbReference type="eggNOG" id="KOG2638">
    <property type="taxonomic scope" value="Eukaryota"/>
</dbReference>
<evidence type="ECO:0000256" key="3">
    <source>
        <dbReference type="ARBA" id="ARBA00022679"/>
    </source>
</evidence>
<comment type="catalytic activity">
    <reaction evidence="5">
        <text>alpha-D-glucose 1-phosphate + UTP + H(+) = UDP-alpha-D-glucose + diphosphate</text>
        <dbReference type="Rhea" id="RHEA:19889"/>
        <dbReference type="ChEBI" id="CHEBI:15378"/>
        <dbReference type="ChEBI" id="CHEBI:33019"/>
        <dbReference type="ChEBI" id="CHEBI:46398"/>
        <dbReference type="ChEBI" id="CHEBI:58601"/>
        <dbReference type="ChEBI" id="CHEBI:58885"/>
        <dbReference type="EC" id="2.7.7.9"/>
    </reaction>
</comment>
<evidence type="ECO:0000256" key="2">
    <source>
        <dbReference type="ARBA" id="ARBA00012415"/>
    </source>
</evidence>
<dbReference type="FunFam" id="3.90.550.10:FF:000002">
    <property type="entry name" value="UTP--glucose-1-phosphate uridylyltransferase"/>
    <property type="match status" value="1"/>
</dbReference>
<dbReference type="InterPro" id="IPR016267">
    <property type="entry name" value="UDPGP_trans"/>
</dbReference>
<proteinExistence type="inferred from homology"/>
<keyword evidence="8" id="KW-1185">Reference proteome</keyword>
<feature type="compositionally biased region" description="Basic and acidic residues" evidence="6">
    <location>
        <begin position="26"/>
        <end position="41"/>
    </location>
</feature>
<dbReference type="SUPFAM" id="SSF53448">
    <property type="entry name" value="Nucleotide-diphospho-sugar transferases"/>
    <property type="match status" value="1"/>
</dbReference>
<evidence type="ECO:0000313" key="8">
    <source>
        <dbReference type="Proteomes" id="UP000026960"/>
    </source>
</evidence>
<dbReference type="Pfam" id="PF01704">
    <property type="entry name" value="UDPGP"/>
    <property type="match status" value="1"/>
</dbReference>
<sequence>MAFSSEAWKSSAAAGHGDGGSRRGAARHDEARPRDLPDGPHHLQLPRHLPVARLDGVENGRVPVVDPPEAAPCRRVAERDNGLLRTAASGATVPSVAPTLSEMVARKLSMDSDEDKDSFMHLVSRYLISFFGCICKEEKEMIDWNKVERPTPEMVVPYDSLVQAPRDIPEIRNLLNKLAVLKLNGGLGTTMECVAPKCTIEVRSGLTFLDLAIMQTEFLNKKYGCSVPILLMNSFNTSLVNKIVEKYTNIEIHTFNQNKYPHIITEKFLPLSSEGSTGSHCWYPPGHGDVFFSLCKSGILDTMLSQRTWALQSILVSKYEYNILINVSWLASEIESLTSTEILNHLIHNKNEYCMEVTPKTSADVKGGSLICYEGRVKLLEIFQVPDENVDEFQSIENFNMLNTNNLRVNLKAIKRLVKAEALKMEIIPNLKEVDGVKVLQLEKEAGSAIQCFEKAIGVTVPRSRFLAVKNTSDLFLILSDLYIVMDGTVTRNPARDNSTNPLIDLGSEFRKVDSFLDRFKSIPSIVALDSLKISGDVWFGSRITLKGEVTIAAQLGLKLDILDGSVFDNKHSTHSSGAIKYTMKLDEGADCASIDSALNRLNPGSTLILKKDDLYRYIDPIQAQNRAMFHSESNCIITATLKDNWFAKLVQGKLWLIILVFHQFKLRSRRRLRWGERRRRTLRSIHQDIQSYLDNYSDSDMWHLIVHSVARVISNVLEDVNRNYMKNHYLGFLAIHSTVFAIEVIGSYAVELNYDIEHYAEPPEQVLKVPFLQGEPKIKFKIMMPAQLNPVPDPDPTQGIKKPQEVLSQLLMLRMMPSITY</sequence>
<reference evidence="7" key="1">
    <citation type="journal article" date="2009" name="Rice">
        <title>De Novo Next Generation Sequencing of Plant Genomes.</title>
        <authorList>
            <person name="Rounsley S."/>
            <person name="Marri P.R."/>
            <person name="Yu Y."/>
            <person name="He R."/>
            <person name="Sisneros N."/>
            <person name="Goicoechea J.L."/>
            <person name="Lee S.J."/>
            <person name="Angelova A."/>
            <person name="Kudrna D."/>
            <person name="Luo M."/>
            <person name="Affourtit J."/>
            <person name="Desany B."/>
            <person name="Knight J."/>
            <person name="Niazi F."/>
            <person name="Egholm M."/>
            <person name="Wing R.A."/>
        </authorList>
    </citation>
    <scope>NUCLEOTIDE SEQUENCE [LARGE SCALE GENOMIC DNA]</scope>
    <source>
        <strain evidence="7">cv. IRGC 105608</strain>
    </source>
</reference>
<dbReference type="AlphaFoldDB" id="A0A0D3EM22"/>
<evidence type="ECO:0000256" key="4">
    <source>
        <dbReference type="ARBA" id="ARBA00022695"/>
    </source>
</evidence>
<dbReference type="FunFam" id="2.160.10.10:FF:000001">
    <property type="entry name" value="UTP--glucose-1-phosphate uridylyltransferase"/>
    <property type="match status" value="1"/>
</dbReference>
<dbReference type="GO" id="GO:0003983">
    <property type="term" value="F:UTP:glucose-1-phosphate uridylyltransferase activity"/>
    <property type="evidence" value="ECO:0007669"/>
    <property type="project" value="UniProtKB-EC"/>
</dbReference>
<dbReference type="CDD" id="cd00897">
    <property type="entry name" value="UGPase_euk"/>
    <property type="match status" value="1"/>
</dbReference>
<dbReference type="Gene3D" id="2.160.10.10">
    <property type="entry name" value="Hexapeptide repeat proteins"/>
    <property type="match status" value="1"/>
</dbReference>
<dbReference type="EC" id="2.7.7.9" evidence="2"/>
<dbReference type="PaxDb" id="65489-OBART01G10280.3"/>
<dbReference type="Proteomes" id="UP000026960">
    <property type="component" value="Chromosome 1"/>
</dbReference>
<dbReference type="Gramene" id="OBART01G10280.3">
    <property type="protein sequence ID" value="OBART01G10280.3"/>
    <property type="gene ID" value="OBART01G10280"/>
</dbReference>
<dbReference type="GO" id="GO:0006011">
    <property type="term" value="P:UDP-alpha-D-glucose metabolic process"/>
    <property type="evidence" value="ECO:0007669"/>
    <property type="project" value="InterPro"/>
</dbReference>
<evidence type="ECO:0000256" key="5">
    <source>
        <dbReference type="ARBA" id="ARBA00048128"/>
    </source>
</evidence>
<reference evidence="7" key="2">
    <citation type="submission" date="2015-03" db="UniProtKB">
        <authorList>
            <consortium name="EnsemblPlants"/>
        </authorList>
    </citation>
    <scope>IDENTIFICATION</scope>
</reference>
<evidence type="ECO:0000313" key="7">
    <source>
        <dbReference type="EnsemblPlants" id="OBART01G10280.3"/>
    </source>
</evidence>
<name>A0A0D3EM22_9ORYZ</name>
<feature type="region of interest" description="Disordered" evidence="6">
    <location>
        <begin position="1"/>
        <end position="44"/>
    </location>
</feature>
<keyword evidence="4" id="KW-0548">Nucleotidyltransferase</keyword>
<dbReference type="EnsemblPlants" id="OBART01G10280.3">
    <property type="protein sequence ID" value="OBART01G10280.3"/>
    <property type="gene ID" value="OBART01G10280"/>
</dbReference>
<evidence type="ECO:0000256" key="1">
    <source>
        <dbReference type="ARBA" id="ARBA00010401"/>
    </source>
</evidence>
<protein>
    <recommendedName>
        <fullName evidence="2">UTP--glucose-1-phosphate uridylyltransferase</fullName>
        <ecNumber evidence="2">2.7.7.9</ecNumber>
    </recommendedName>
</protein>
<dbReference type="Gene3D" id="3.90.550.10">
    <property type="entry name" value="Spore Coat Polysaccharide Biosynthesis Protein SpsA, Chain A"/>
    <property type="match status" value="1"/>
</dbReference>
<comment type="similarity">
    <text evidence="1">Belongs to the UDPGP type 1 family.</text>
</comment>
<keyword evidence="3" id="KW-0808">Transferase</keyword>
<dbReference type="InterPro" id="IPR002618">
    <property type="entry name" value="UDPGP_fam"/>
</dbReference>
<evidence type="ECO:0000256" key="6">
    <source>
        <dbReference type="SAM" id="MobiDB-lite"/>
    </source>
</evidence>
<dbReference type="PANTHER" id="PTHR43511">
    <property type="match status" value="1"/>
</dbReference>
<dbReference type="STRING" id="65489.A0A0D3EM22"/>